<feature type="transmembrane region" description="Helical" evidence="10">
    <location>
        <begin position="403"/>
        <end position="426"/>
    </location>
</feature>
<dbReference type="InterPro" id="IPR011701">
    <property type="entry name" value="MFS"/>
</dbReference>
<comment type="subcellular location">
    <subcellularLocation>
        <location evidence="1">Membrane</location>
        <topology evidence="1">Multi-pass membrane protein</topology>
    </subcellularLocation>
</comment>
<dbReference type="CDD" id="cd17383">
    <property type="entry name" value="MFS_SLC18A3_VAChT"/>
    <property type="match status" value="1"/>
</dbReference>
<keyword evidence="8" id="KW-0325">Glycoprotein</keyword>
<comment type="similarity">
    <text evidence="2">Belongs to the major facilitator superfamily. Vesicular transporter family.</text>
</comment>
<organism evidence="12">
    <name type="scientific">Cupiennius salei</name>
    <name type="common">American wandering spider</name>
    <dbReference type="NCBI Taxonomy" id="6928"/>
    <lineage>
        <taxon>Eukaryota</taxon>
        <taxon>Metazoa</taxon>
        <taxon>Ecdysozoa</taxon>
        <taxon>Arthropoda</taxon>
        <taxon>Chelicerata</taxon>
        <taxon>Arachnida</taxon>
        <taxon>Araneae</taxon>
        <taxon>Araneomorphae</taxon>
        <taxon>Entelegynae</taxon>
        <taxon>Lycosoidea</taxon>
        <taxon>Ctenidae</taxon>
        <taxon>Cupiennius</taxon>
    </lineage>
</organism>
<dbReference type="EMBL" id="KX966397">
    <property type="protein sequence ID" value="AQY19592.1"/>
    <property type="molecule type" value="mRNA"/>
</dbReference>
<dbReference type="InterPro" id="IPR036259">
    <property type="entry name" value="MFS_trans_sf"/>
</dbReference>
<evidence type="ECO:0000256" key="7">
    <source>
        <dbReference type="ARBA" id="ARBA00023136"/>
    </source>
</evidence>
<feature type="transmembrane region" description="Helical" evidence="10">
    <location>
        <begin position="341"/>
        <end position="360"/>
    </location>
</feature>
<dbReference type="GO" id="GO:0030122">
    <property type="term" value="C:AP-2 adaptor complex"/>
    <property type="evidence" value="ECO:0007669"/>
    <property type="project" value="TreeGrafter"/>
</dbReference>
<feature type="transmembrane region" description="Helical" evidence="10">
    <location>
        <begin position="272"/>
        <end position="290"/>
    </location>
</feature>
<evidence type="ECO:0000256" key="9">
    <source>
        <dbReference type="SAM" id="MobiDB-lite"/>
    </source>
</evidence>
<dbReference type="GO" id="GO:0007268">
    <property type="term" value="P:chemical synaptic transmission"/>
    <property type="evidence" value="ECO:0007669"/>
    <property type="project" value="TreeGrafter"/>
</dbReference>
<feature type="transmembrane region" description="Helical" evidence="10">
    <location>
        <begin position="31"/>
        <end position="54"/>
    </location>
</feature>
<evidence type="ECO:0000313" key="12">
    <source>
        <dbReference type="EMBL" id="AQY19592.1"/>
    </source>
</evidence>
<dbReference type="SUPFAM" id="SSF103473">
    <property type="entry name" value="MFS general substrate transporter"/>
    <property type="match status" value="1"/>
</dbReference>
<keyword evidence="3" id="KW-0813">Transport</keyword>
<dbReference type="Gene3D" id="1.20.1250.20">
    <property type="entry name" value="MFS general substrate transporter like domains"/>
    <property type="match status" value="1"/>
</dbReference>
<sequence length="591" mass="65334">MTVIPVINMDVAQVWRRVNDKLEQPASQRKIVLVIVCVALLLDNMLYMVIVPIIPDYLRYIGAWHTHTEKGGLVWDNSSAPPGSNGSFWRRTKDRIVYEGEDSAVGMLFASKAIVQLFINPFSGAVIDKIGYDTPMMIGLTIMFISTAMFACGQSYSVLFFARSLQGVGSAFADTGGLAMIADRFTEDEARSKAIGIAQAFISFGSLVAPPFGALLYEFAGKEVPFIVLSMVSLIDGFVLLFVMRPVKVAMKEQGIERPKGTPIYKLFIDKYIFVTAGCLVMANVSLAFLEPTITLWMENTMDDVDEWQMGMIWLPAFFPHVFGVYTTVKLCKKYPKLQWMIAGTGLALEGISSFFVPFATNFWLLMIPLSGICFGIAQVDTSLLPMLGYLVDTRYTAVYGSIYAIADISYSLAYAIGPIIAGGIVDTIGFTGLNMLIAITNLAYAPALFMLRHVYDYDTFENEENIVLDEMPAAQYKTFVMNNGNAVSLNTTAADSGNLEPELFQPQQEQQQQLFQGDTGSNQQVRDTNPFRQAPVMGVTNPTAKISNGNSGQGQQARNQQAAQRKPKKVRGYRSSDMERMINSSDEDQD</sequence>
<dbReference type="AlphaFoldDB" id="A0A1U9W624"/>
<dbReference type="PROSITE" id="PS50850">
    <property type="entry name" value="MFS"/>
    <property type="match status" value="1"/>
</dbReference>
<feature type="transmembrane region" description="Helical" evidence="10">
    <location>
        <begin position="310"/>
        <end position="329"/>
    </location>
</feature>
<feature type="transmembrane region" description="Helical" evidence="10">
    <location>
        <begin position="224"/>
        <end position="244"/>
    </location>
</feature>
<dbReference type="PANTHER" id="PTHR23506">
    <property type="entry name" value="GH10249P"/>
    <property type="match status" value="1"/>
</dbReference>
<name>A0A1U9W624_CUPSA</name>
<dbReference type="FunFam" id="1.20.1250.20:FF:000109">
    <property type="entry name" value="Putative vesicular acetylcholine transporter"/>
    <property type="match status" value="1"/>
</dbReference>
<evidence type="ECO:0000256" key="6">
    <source>
        <dbReference type="ARBA" id="ARBA00022989"/>
    </source>
</evidence>
<keyword evidence="6 10" id="KW-1133">Transmembrane helix</keyword>
<evidence type="ECO:0000256" key="2">
    <source>
        <dbReference type="ARBA" id="ARBA00006829"/>
    </source>
</evidence>
<dbReference type="GO" id="GO:0005277">
    <property type="term" value="F:acetylcholine transmembrane transporter activity"/>
    <property type="evidence" value="ECO:0007669"/>
    <property type="project" value="TreeGrafter"/>
</dbReference>
<feature type="transmembrane region" description="Helical" evidence="10">
    <location>
        <begin position="138"/>
        <end position="162"/>
    </location>
</feature>
<feature type="compositionally biased region" description="Polar residues" evidence="9">
    <location>
        <begin position="519"/>
        <end position="532"/>
    </location>
</feature>
<keyword evidence="4 10" id="KW-0812">Transmembrane</keyword>
<evidence type="ECO:0000256" key="3">
    <source>
        <dbReference type="ARBA" id="ARBA00022448"/>
    </source>
</evidence>
<proteinExistence type="evidence at transcript level"/>
<feature type="compositionally biased region" description="Low complexity" evidence="9">
    <location>
        <begin position="548"/>
        <end position="565"/>
    </location>
</feature>
<dbReference type="InterPro" id="IPR020846">
    <property type="entry name" value="MFS_dom"/>
</dbReference>
<dbReference type="PANTHER" id="PTHR23506:SF13">
    <property type="entry name" value="VESICULAR ACETYLCHOLINE TRANSPORTER"/>
    <property type="match status" value="1"/>
</dbReference>
<evidence type="ECO:0000256" key="8">
    <source>
        <dbReference type="ARBA" id="ARBA00023180"/>
    </source>
</evidence>
<feature type="transmembrane region" description="Helical" evidence="10">
    <location>
        <begin position="194"/>
        <end position="212"/>
    </location>
</feature>
<feature type="transmembrane region" description="Helical" evidence="10">
    <location>
        <begin position="432"/>
        <end position="452"/>
    </location>
</feature>
<dbReference type="GO" id="GO:0043195">
    <property type="term" value="C:terminal bouton"/>
    <property type="evidence" value="ECO:0007669"/>
    <property type="project" value="TreeGrafter"/>
</dbReference>
<feature type="compositionally biased region" description="Low complexity" evidence="9">
    <location>
        <begin position="507"/>
        <end position="517"/>
    </location>
</feature>
<evidence type="ECO:0000256" key="1">
    <source>
        <dbReference type="ARBA" id="ARBA00004141"/>
    </source>
</evidence>
<evidence type="ECO:0000256" key="4">
    <source>
        <dbReference type="ARBA" id="ARBA00022692"/>
    </source>
</evidence>
<keyword evidence="5" id="KW-0532">Neurotransmitter transport</keyword>
<feature type="transmembrane region" description="Helical" evidence="10">
    <location>
        <begin position="366"/>
        <end position="391"/>
    </location>
</feature>
<feature type="region of interest" description="Disordered" evidence="9">
    <location>
        <begin position="507"/>
        <end position="591"/>
    </location>
</feature>
<dbReference type="GO" id="GO:0030121">
    <property type="term" value="C:AP-1 adaptor complex"/>
    <property type="evidence" value="ECO:0007669"/>
    <property type="project" value="TreeGrafter"/>
</dbReference>
<reference evidence="12" key="1">
    <citation type="submission" date="2016-10" db="EMBL/GenBank/DDBJ databases">
        <title>Distribution of cholinergic neurons and their co-localization with FMRFamide in central and peripheral neurons of the spider Cupiennius salei.</title>
        <authorList>
            <person name="Roush M."/>
            <person name="Anderson C."/>
            <person name="Johnson J.A.G."/>
            <person name="Liu H."/>
            <person name="French A.S."/>
            <person name="Torkkeli P.H."/>
            <person name="Fabian-Fine R."/>
        </authorList>
    </citation>
    <scope>NUCLEOTIDE SEQUENCE</scope>
    <source>
        <strain evidence="12">CSH_0091</strain>
        <tissue evidence="12">Leg hypodermis</tissue>
    </source>
</reference>
<protein>
    <submittedName>
        <fullName evidence="12">Putative vesicular acetylcholine transporter</fullName>
    </submittedName>
</protein>
<feature type="domain" description="Major facilitator superfamily (MFS) profile" evidence="11">
    <location>
        <begin position="32"/>
        <end position="459"/>
    </location>
</feature>
<evidence type="ECO:0000256" key="10">
    <source>
        <dbReference type="SAM" id="Phobius"/>
    </source>
</evidence>
<evidence type="ECO:0000256" key="5">
    <source>
        <dbReference type="ARBA" id="ARBA00022775"/>
    </source>
</evidence>
<dbReference type="Pfam" id="PF07690">
    <property type="entry name" value="MFS_1"/>
    <property type="match status" value="1"/>
</dbReference>
<keyword evidence="7 10" id="KW-0472">Membrane</keyword>
<accession>A0A1U9W624</accession>
<evidence type="ECO:0000259" key="11">
    <source>
        <dbReference type="PROSITE" id="PS50850"/>
    </source>
</evidence>
<dbReference type="InterPro" id="IPR050930">
    <property type="entry name" value="MFS_Vesicular_Transporter"/>
</dbReference>